<proteinExistence type="predicted"/>
<name>A0AB34KUK7_9PEZI</name>
<evidence type="ECO:0000313" key="4">
    <source>
        <dbReference type="Proteomes" id="UP000803884"/>
    </source>
</evidence>
<comment type="caution">
    <text evidence="3">The sequence shown here is derived from an EMBL/GenBank/DDBJ whole genome shotgun (WGS) entry which is preliminary data.</text>
</comment>
<evidence type="ECO:0000259" key="2">
    <source>
        <dbReference type="PROSITE" id="PS51186"/>
    </source>
</evidence>
<feature type="region of interest" description="Disordered" evidence="1">
    <location>
        <begin position="88"/>
        <end position="110"/>
    </location>
</feature>
<dbReference type="RefSeq" id="XP_069231615.1">
    <property type="nucleotide sequence ID" value="XM_069371424.1"/>
</dbReference>
<feature type="domain" description="N-acetyltransferase" evidence="2">
    <location>
        <begin position="3"/>
        <end position="215"/>
    </location>
</feature>
<dbReference type="Gene3D" id="3.40.630.30">
    <property type="match status" value="1"/>
</dbReference>
<sequence>MPITLSPMTPPDAPAQTALMNAAFGPDLMSVFYPTGCPPDAAAHMTAVNVKTIQKAAAHPDELLFVKAVEADGQVVATAKWEIHARQRTEAELDREDEEGHRDPPPGANAEAMGAFFGELGRKRREIFGGEPYMLLSILVVHPGHQRKGLGAMLLEDGLRRADELGLRAYLESSPKGKGLYAKWGFEEVGVMDFDAREWGREENVVHTLMIRPARK</sequence>
<dbReference type="SUPFAM" id="SSF55729">
    <property type="entry name" value="Acyl-CoA N-acyltransferases (Nat)"/>
    <property type="match status" value="1"/>
</dbReference>
<keyword evidence="4" id="KW-1185">Reference proteome</keyword>
<gene>
    <name evidence="3" type="ORF">WHR41_02818</name>
</gene>
<dbReference type="PANTHER" id="PTHR42791">
    <property type="entry name" value="GNAT FAMILY ACETYLTRANSFERASE"/>
    <property type="match status" value="1"/>
</dbReference>
<feature type="compositionally biased region" description="Basic and acidic residues" evidence="1">
    <location>
        <begin position="88"/>
        <end position="104"/>
    </location>
</feature>
<dbReference type="Proteomes" id="UP000803884">
    <property type="component" value="Unassembled WGS sequence"/>
</dbReference>
<organism evidence="3 4">
    <name type="scientific">Cladosporium halotolerans</name>
    <dbReference type="NCBI Taxonomy" id="1052096"/>
    <lineage>
        <taxon>Eukaryota</taxon>
        <taxon>Fungi</taxon>
        <taxon>Dikarya</taxon>
        <taxon>Ascomycota</taxon>
        <taxon>Pezizomycotina</taxon>
        <taxon>Dothideomycetes</taxon>
        <taxon>Dothideomycetidae</taxon>
        <taxon>Cladosporiales</taxon>
        <taxon>Cladosporiaceae</taxon>
        <taxon>Cladosporium</taxon>
    </lineage>
</organism>
<dbReference type="InterPro" id="IPR016181">
    <property type="entry name" value="Acyl_CoA_acyltransferase"/>
</dbReference>
<dbReference type="AlphaFoldDB" id="A0AB34KUK7"/>
<evidence type="ECO:0000256" key="1">
    <source>
        <dbReference type="SAM" id="MobiDB-lite"/>
    </source>
</evidence>
<dbReference type="GeneID" id="96004262"/>
<dbReference type="PROSITE" id="PS51186">
    <property type="entry name" value="GNAT"/>
    <property type="match status" value="1"/>
</dbReference>
<protein>
    <recommendedName>
        <fullName evidence="2">N-acetyltransferase domain-containing protein</fullName>
    </recommendedName>
</protein>
<evidence type="ECO:0000313" key="3">
    <source>
        <dbReference type="EMBL" id="KAL1588510.1"/>
    </source>
</evidence>
<dbReference type="CDD" id="cd04301">
    <property type="entry name" value="NAT_SF"/>
    <property type="match status" value="1"/>
</dbReference>
<dbReference type="GO" id="GO:0016747">
    <property type="term" value="F:acyltransferase activity, transferring groups other than amino-acyl groups"/>
    <property type="evidence" value="ECO:0007669"/>
    <property type="project" value="InterPro"/>
</dbReference>
<dbReference type="InterPro" id="IPR000182">
    <property type="entry name" value="GNAT_dom"/>
</dbReference>
<dbReference type="PANTHER" id="PTHR42791:SF14">
    <property type="entry name" value="N-ACETYLTRANSFERASE DOMAIN-CONTAINING PROTEIN"/>
    <property type="match status" value="1"/>
</dbReference>
<accession>A0AB34KUK7</accession>
<dbReference type="EMBL" id="JAAQHG020000007">
    <property type="protein sequence ID" value="KAL1588510.1"/>
    <property type="molecule type" value="Genomic_DNA"/>
</dbReference>
<reference evidence="3 4" key="1">
    <citation type="journal article" date="2020" name="Microbiol. Resour. Announc.">
        <title>Draft Genome Sequence of a Cladosporium Species Isolated from the Mesophotic Ascidian Didemnum maculosum.</title>
        <authorList>
            <person name="Gioti A."/>
            <person name="Siaperas R."/>
            <person name="Nikolaivits E."/>
            <person name="Le Goff G."/>
            <person name="Ouazzani J."/>
            <person name="Kotoulas G."/>
            <person name="Topakas E."/>
        </authorList>
    </citation>
    <scope>NUCLEOTIDE SEQUENCE [LARGE SCALE GENOMIC DNA]</scope>
    <source>
        <strain evidence="3 4">TM138-S3</strain>
    </source>
</reference>
<dbReference type="InterPro" id="IPR052523">
    <property type="entry name" value="Trichothecene_AcTrans"/>
</dbReference>
<dbReference type="Pfam" id="PF00583">
    <property type="entry name" value="Acetyltransf_1"/>
    <property type="match status" value="1"/>
</dbReference>